<protein>
    <recommendedName>
        <fullName evidence="4">Transposase</fullName>
    </recommendedName>
</protein>
<evidence type="ECO:0000313" key="3">
    <source>
        <dbReference type="Proteomes" id="UP001493153"/>
    </source>
</evidence>
<dbReference type="RefSeq" id="WP_013434428.1">
    <property type="nucleotide sequence ID" value="NZ_CP062171.1"/>
</dbReference>
<reference evidence="2 3" key="1">
    <citation type="submission" date="2020-09" db="EMBL/GenBank/DDBJ databases">
        <title>Genome sequences of Mycetohabitans spp.</title>
        <authorList>
            <person name="Carter M.E."/>
            <person name="Carpenter S.C.D."/>
            <person name="Bogdanove A.J."/>
        </authorList>
    </citation>
    <scope>NUCLEOTIDE SEQUENCE [LARGE SCALE GENOMIC DNA]</scope>
    <source>
        <strain evidence="2 3">B12</strain>
    </source>
</reference>
<proteinExistence type="predicted"/>
<evidence type="ECO:0000256" key="1">
    <source>
        <dbReference type="SAM" id="MobiDB-lite"/>
    </source>
</evidence>
<name>A0ABZ2PYE0_9BURK</name>
<evidence type="ECO:0008006" key="4">
    <source>
        <dbReference type="Google" id="ProtNLM"/>
    </source>
</evidence>
<keyword evidence="3" id="KW-1185">Reference proteome</keyword>
<evidence type="ECO:0000313" key="2">
    <source>
        <dbReference type="EMBL" id="WXK39963.1"/>
    </source>
</evidence>
<accession>A0ABZ2PYE0</accession>
<dbReference type="Proteomes" id="UP001493153">
    <property type="component" value="Chromosome"/>
</dbReference>
<feature type="region of interest" description="Disordered" evidence="1">
    <location>
        <begin position="1"/>
        <end position="21"/>
    </location>
</feature>
<gene>
    <name evidence="2" type="ORF">IHE29_12105</name>
</gene>
<dbReference type="EMBL" id="CP062176">
    <property type="protein sequence ID" value="WXK39963.1"/>
    <property type="molecule type" value="Genomic_DNA"/>
</dbReference>
<organism evidence="2 3">
    <name type="scientific">Mycetohabitans rhizoxinica</name>
    <dbReference type="NCBI Taxonomy" id="412963"/>
    <lineage>
        <taxon>Bacteria</taxon>
        <taxon>Pseudomonadati</taxon>
        <taxon>Pseudomonadota</taxon>
        <taxon>Betaproteobacteria</taxon>
        <taxon>Burkholderiales</taxon>
        <taxon>Burkholderiaceae</taxon>
        <taxon>Mycetohabitans</taxon>
    </lineage>
</organism>
<sequence>MEAKPTKIPSPDKVASPDPEPVGVEFLADLPEHVRAFFDEQRKSGNTQ</sequence>